<dbReference type="Proteomes" id="UP000054279">
    <property type="component" value="Unassembled WGS sequence"/>
</dbReference>
<protein>
    <submittedName>
        <fullName evidence="1">Uncharacterized protein</fullName>
    </submittedName>
</protein>
<dbReference type="EMBL" id="KN837158">
    <property type="protein sequence ID" value="KIJ38740.1"/>
    <property type="molecule type" value="Genomic_DNA"/>
</dbReference>
<keyword evidence="2" id="KW-1185">Reference proteome</keyword>
<evidence type="ECO:0000313" key="1">
    <source>
        <dbReference type="EMBL" id="KIJ38740.1"/>
    </source>
</evidence>
<name>A0A0C9VLM3_SPHS4</name>
<dbReference type="HOGENOM" id="CLU_041565_2_0_1"/>
<evidence type="ECO:0000313" key="2">
    <source>
        <dbReference type="Proteomes" id="UP000054279"/>
    </source>
</evidence>
<reference evidence="1 2" key="1">
    <citation type="submission" date="2014-06" db="EMBL/GenBank/DDBJ databases">
        <title>Evolutionary Origins and Diversification of the Mycorrhizal Mutualists.</title>
        <authorList>
            <consortium name="DOE Joint Genome Institute"/>
            <consortium name="Mycorrhizal Genomics Consortium"/>
            <person name="Kohler A."/>
            <person name="Kuo A."/>
            <person name="Nagy L.G."/>
            <person name="Floudas D."/>
            <person name="Copeland A."/>
            <person name="Barry K.W."/>
            <person name="Cichocki N."/>
            <person name="Veneault-Fourrey C."/>
            <person name="LaButti K."/>
            <person name="Lindquist E.A."/>
            <person name="Lipzen A."/>
            <person name="Lundell T."/>
            <person name="Morin E."/>
            <person name="Murat C."/>
            <person name="Riley R."/>
            <person name="Ohm R."/>
            <person name="Sun H."/>
            <person name="Tunlid A."/>
            <person name="Henrissat B."/>
            <person name="Grigoriev I.V."/>
            <person name="Hibbett D.S."/>
            <person name="Martin F."/>
        </authorList>
    </citation>
    <scope>NUCLEOTIDE SEQUENCE [LARGE SCALE GENOMIC DNA]</scope>
    <source>
        <strain evidence="1 2">SS14</strain>
    </source>
</reference>
<feature type="non-terminal residue" evidence="1">
    <location>
        <position position="173"/>
    </location>
</feature>
<dbReference type="OrthoDB" id="4851849at2759"/>
<proteinExistence type="predicted"/>
<accession>A0A0C9VLM3</accession>
<sequence length="173" mass="20839">MWIEFGFCIFRHEEEEMRFGGLYINLLRICSFEEVHEAYRSRTLFTLLVSKGLEPELRRLWPWKADQEIRRLQAFLAEEFRRSVWDLKHFVLYGDEKYEGIPAIYVDYGFMNCKSQEETQELKDVYKTYLLKGDTDPVDLHNAAIKGKIFEHVAKFVKLRKRFKKLMVNPYPL</sequence>
<dbReference type="AlphaFoldDB" id="A0A0C9VLM3"/>
<organism evidence="1 2">
    <name type="scientific">Sphaerobolus stellatus (strain SS14)</name>
    <dbReference type="NCBI Taxonomy" id="990650"/>
    <lineage>
        <taxon>Eukaryota</taxon>
        <taxon>Fungi</taxon>
        <taxon>Dikarya</taxon>
        <taxon>Basidiomycota</taxon>
        <taxon>Agaricomycotina</taxon>
        <taxon>Agaricomycetes</taxon>
        <taxon>Phallomycetidae</taxon>
        <taxon>Geastrales</taxon>
        <taxon>Sphaerobolaceae</taxon>
        <taxon>Sphaerobolus</taxon>
    </lineage>
</organism>
<gene>
    <name evidence="1" type="ORF">M422DRAFT_210774</name>
</gene>